<organism evidence="1 2">
    <name type="scientific">Engystomops pustulosus</name>
    <name type="common">Tungara frog</name>
    <name type="synonym">Physalaemus pustulosus</name>
    <dbReference type="NCBI Taxonomy" id="76066"/>
    <lineage>
        <taxon>Eukaryota</taxon>
        <taxon>Metazoa</taxon>
        <taxon>Chordata</taxon>
        <taxon>Craniata</taxon>
        <taxon>Vertebrata</taxon>
        <taxon>Euteleostomi</taxon>
        <taxon>Amphibia</taxon>
        <taxon>Batrachia</taxon>
        <taxon>Anura</taxon>
        <taxon>Neobatrachia</taxon>
        <taxon>Hyloidea</taxon>
        <taxon>Leptodactylidae</taxon>
        <taxon>Leiuperinae</taxon>
        <taxon>Engystomops</taxon>
    </lineage>
</organism>
<evidence type="ECO:0000313" key="2">
    <source>
        <dbReference type="Proteomes" id="UP000824782"/>
    </source>
</evidence>
<name>A0AAV7CQU8_ENGPU</name>
<keyword evidence="2" id="KW-1185">Reference proteome</keyword>
<comment type="caution">
    <text evidence="1">The sequence shown here is derived from an EMBL/GenBank/DDBJ whole genome shotgun (WGS) entry which is preliminary data.</text>
</comment>
<sequence length="93" mass="10480">MELLNVCLFAQLHKRTRCYTSLGLTINRMLIYHVLGQQHINICITSYSDDVGKYSTSSSAQGLEQLTTSPSHCVHKEIPSNKRPTLMENKATL</sequence>
<dbReference type="Proteomes" id="UP000824782">
    <property type="component" value="Unassembled WGS sequence"/>
</dbReference>
<accession>A0AAV7CQU8</accession>
<evidence type="ECO:0000313" key="1">
    <source>
        <dbReference type="EMBL" id="KAG8586538.1"/>
    </source>
</evidence>
<dbReference type="EMBL" id="WNYA01000002">
    <property type="protein sequence ID" value="KAG8586538.1"/>
    <property type="molecule type" value="Genomic_DNA"/>
</dbReference>
<dbReference type="AlphaFoldDB" id="A0AAV7CQU8"/>
<proteinExistence type="predicted"/>
<gene>
    <name evidence="1" type="ORF">GDO81_005412</name>
</gene>
<reference evidence="1" key="1">
    <citation type="thesis" date="2020" institute="ProQuest LLC" country="789 East Eisenhower Parkway, Ann Arbor, MI, USA">
        <title>Comparative Genomics and Chromosome Evolution.</title>
        <authorList>
            <person name="Mudd A.B."/>
        </authorList>
    </citation>
    <scope>NUCLEOTIDE SEQUENCE</scope>
    <source>
        <strain evidence="1">237g6f4</strain>
        <tissue evidence="1">Blood</tissue>
    </source>
</reference>
<protein>
    <submittedName>
        <fullName evidence="1">Uncharacterized protein</fullName>
    </submittedName>
</protein>